<keyword evidence="1" id="KW-0175">Coiled coil</keyword>
<comment type="caution">
    <text evidence="3">The sequence shown here is derived from an EMBL/GenBank/DDBJ whole genome shotgun (WGS) entry which is preliminary data.</text>
</comment>
<proteinExistence type="predicted"/>
<evidence type="ECO:0000256" key="1">
    <source>
        <dbReference type="SAM" id="Coils"/>
    </source>
</evidence>
<accession>A0AAD3HNS0</accession>
<dbReference type="Proteomes" id="UP001054857">
    <property type="component" value="Unassembled WGS sequence"/>
</dbReference>
<evidence type="ECO:0000313" key="3">
    <source>
        <dbReference type="EMBL" id="GFR47090.1"/>
    </source>
</evidence>
<feature type="non-terminal residue" evidence="3">
    <location>
        <position position="277"/>
    </location>
</feature>
<feature type="coiled-coil region" evidence="1">
    <location>
        <begin position="38"/>
        <end position="118"/>
    </location>
</feature>
<evidence type="ECO:0000256" key="2">
    <source>
        <dbReference type="SAM" id="MobiDB-lite"/>
    </source>
</evidence>
<dbReference type="EMBL" id="BMAR01000017">
    <property type="protein sequence ID" value="GFR47090.1"/>
    <property type="molecule type" value="Genomic_DNA"/>
</dbReference>
<name>A0AAD3HNS0_9CHLO</name>
<organism evidence="3 4">
    <name type="scientific">Astrephomene gubernaculifera</name>
    <dbReference type="NCBI Taxonomy" id="47775"/>
    <lineage>
        <taxon>Eukaryota</taxon>
        <taxon>Viridiplantae</taxon>
        <taxon>Chlorophyta</taxon>
        <taxon>core chlorophytes</taxon>
        <taxon>Chlorophyceae</taxon>
        <taxon>CS clade</taxon>
        <taxon>Chlamydomonadales</taxon>
        <taxon>Astrephomenaceae</taxon>
        <taxon>Astrephomene</taxon>
    </lineage>
</organism>
<feature type="region of interest" description="Disordered" evidence="2">
    <location>
        <begin position="152"/>
        <end position="182"/>
    </location>
</feature>
<keyword evidence="4" id="KW-1185">Reference proteome</keyword>
<reference evidence="3 4" key="1">
    <citation type="journal article" date="2021" name="Sci. Rep.">
        <title>Genome sequencing of the multicellular alga Astrephomene provides insights into convergent evolution of germ-soma differentiation.</title>
        <authorList>
            <person name="Yamashita S."/>
            <person name="Yamamoto K."/>
            <person name="Matsuzaki R."/>
            <person name="Suzuki S."/>
            <person name="Yamaguchi H."/>
            <person name="Hirooka S."/>
            <person name="Minakuchi Y."/>
            <person name="Miyagishima S."/>
            <person name="Kawachi M."/>
            <person name="Toyoda A."/>
            <person name="Nozaki H."/>
        </authorList>
    </citation>
    <scope>NUCLEOTIDE SEQUENCE [LARGE SCALE GENOMIC DNA]</scope>
    <source>
        <strain evidence="3 4">NIES-4017</strain>
    </source>
</reference>
<gene>
    <name evidence="3" type="ORF">Agub_g8660</name>
</gene>
<evidence type="ECO:0000313" key="4">
    <source>
        <dbReference type="Proteomes" id="UP001054857"/>
    </source>
</evidence>
<protein>
    <submittedName>
        <fullName evidence="3">Uncharacterized protein</fullName>
    </submittedName>
</protein>
<dbReference type="AlphaFoldDB" id="A0AAD3HNS0"/>
<sequence length="277" mass="30013">EHAKQLAATAAATAAAAATGGIAGSSAADLDLVALHQLATATSRAETAELRLHTLERDHGVLQADVAALKRQLQQQRQAREAAEERAAAAMQHMHACELRYMSQVEELQRQLAEAHRERWRHDLGLEPPRKRVSSGPVRTTATTVHAQASLLSQQKQQEQEQEPSRPKPCLDAELGGGGKRSGEAWLSGELISEVEGVEEAERLLRSAHPPPESVVGGYEQRVGITEEAEGLDPFGPDARFTVQHVESLVVGEDTSLEVLPEVARLLELQRRISGQA</sequence>